<evidence type="ECO:0000313" key="4">
    <source>
        <dbReference type="Proteomes" id="UP000250870"/>
    </source>
</evidence>
<dbReference type="InterPro" id="IPR046847">
    <property type="entry name" value="Xre-like_HTH"/>
</dbReference>
<name>A0A329VGC3_9GAMM</name>
<dbReference type="AlphaFoldDB" id="A0A329VGC3"/>
<feature type="domain" description="Antitoxin Xre/MbcA/ParS-like toxin-binding" evidence="1">
    <location>
        <begin position="94"/>
        <end position="145"/>
    </location>
</feature>
<dbReference type="InterPro" id="IPR011979">
    <property type="entry name" value="Antitox_Xre"/>
</dbReference>
<protein>
    <submittedName>
        <fullName evidence="3">Toxin-antitoxin system antitoxin component</fullName>
    </submittedName>
</protein>
<evidence type="ECO:0000259" key="1">
    <source>
        <dbReference type="Pfam" id="PF09722"/>
    </source>
</evidence>
<dbReference type="NCBIfam" id="TIGR02293">
    <property type="entry name" value="TAS_TIGR02293"/>
    <property type="match status" value="1"/>
</dbReference>
<accession>A0A329VGC3</accession>
<dbReference type="EMBL" id="NSCI01000013">
    <property type="protein sequence ID" value="RAW90762.1"/>
    <property type="molecule type" value="Genomic_DNA"/>
</dbReference>
<reference evidence="3 4" key="1">
    <citation type="journal article" date="2018" name="Int. J. Syst. Evol. Microbiol.">
        <title>Whole-genome-based revisit of Photorhabdus phylogeny: proposal for the elevation of most Photorhabdus subspecies to the species level and description of one novel species Photorhabdus bodei sp. nov., and one novel subspecies Photorhabdus laumondii subsp. clarkei subsp. nov.</title>
        <authorList>
            <person name="Machado R.A.R."/>
            <person name="Wuthrich D."/>
            <person name="Kuhnert P."/>
            <person name="Arce C.C.M."/>
            <person name="Thonen L."/>
            <person name="Ruiz C."/>
            <person name="Zhang X."/>
            <person name="Robert C.A.M."/>
            <person name="Karimi J."/>
            <person name="Kamali S."/>
            <person name="Ma J."/>
            <person name="Bruggmann R."/>
            <person name="Erb M."/>
        </authorList>
    </citation>
    <scope>NUCLEOTIDE SEQUENCE [LARGE SCALE GENOMIC DNA]</scope>
    <source>
        <strain evidence="3 4">BOJ-47</strain>
    </source>
</reference>
<dbReference type="RefSeq" id="WP_113025747.1">
    <property type="nucleotide sequence ID" value="NZ_CAWNWQ010000013.1"/>
</dbReference>
<evidence type="ECO:0000259" key="2">
    <source>
        <dbReference type="Pfam" id="PF20432"/>
    </source>
</evidence>
<feature type="domain" description="Antitoxin Xre-like helix-turn-helix" evidence="2">
    <location>
        <begin position="34"/>
        <end position="90"/>
    </location>
</feature>
<evidence type="ECO:0000313" key="3">
    <source>
        <dbReference type="EMBL" id="RAW90762.1"/>
    </source>
</evidence>
<dbReference type="Pfam" id="PF09722">
    <property type="entry name" value="Xre_MbcA_ParS_C"/>
    <property type="match status" value="1"/>
</dbReference>
<gene>
    <name evidence="3" type="ORF">CKY01_11160</name>
</gene>
<proteinExistence type="predicted"/>
<sequence length="148" mass="16346">MRAYTPFAQPIDKTLWRFAGLPGNRGLDLTNVLQSGLPIEVFDSIHKWSDMSKADIMRIAGIKERNVARRKNAGCVLSAEESERVARLIRVFDAAVQLFGGNKNEAWIWLKNPVRGLGAVTPMSLIATESGALEVLDLIGRLEHGVFS</sequence>
<dbReference type="Pfam" id="PF20432">
    <property type="entry name" value="Xre-like-HTH"/>
    <property type="match status" value="1"/>
</dbReference>
<dbReference type="Proteomes" id="UP000250870">
    <property type="component" value="Unassembled WGS sequence"/>
</dbReference>
<comment type="caution">
    <text evidence="3">The sequence shown here is derived from an EMBL/GenBank/DDBJ whole genome shotgun (WGS) entry which is preliminary data.</text>
</comment>
<dbReference type="InterPro" id="IPR024467">
    <property type="entry name" value="Xre/MbcA/ParS-like_toxin-bd"/>
</dbReference>
<organism evidence="3 4">
    <name type="scientific">Photorhabdus laumondii subsp. clarkei</name>
    <dbReference type="NCBI Taxonomy" id="2029685"/>
    <lineage>
        <taxon>Bacteria</taxon>
        <taxon>Pseudomonadati</taxon>
        <taxon>Pseudomonadota</taxon>
        <taxon>Gammaproteobacteria</taxon>
        <taxon>Enterobacterales</taxon>
        <taxon>Morganellaceae</taxon>
        <taxon>Photorhabdus</taxon>
    </lineage>
</organism>
<dbReference type="GO" id="GO:0003677">
    <property type="term" value="F:DNA binding"/>
    <property type="evidence" value="ECO:0007669"/>
    <property type="project" value="InterPro"/>
</dbReference>